<dbReference type="EMBL" id="KB908537">
    <property type="protein sequence ID" value="EOA88499.1"/>
    <property type="molecule type" value="Genomic_DNA"/>
</dbReference>
<dbReference type="InterPro" id="IPR006771">
    <property type="entry name" value="CetA-like"/>
</dbReference>
<name>R0KGV4_EXST2</name>
<dbReference type="RefSeq" id="XP_008023902.1">
    <property type="nucleotide sequence ID" value="XM_008025711.1"/>
</dbReference>
<keyword evidence="1" id="KW-0732">Signal</keyword>
<dbReference type="GeneID" id="19400522"/>
<dbReference type="HOGENOM" id="CLU_1434338_0_0_1"/>
<feature type="chain" id="PRO_5004344386" evidence="1">
    <location>
        <begin position="19"/>
        <end position="192"/>
    </location>
</feature>
<organism evidence="2 3">
    <name type="scientific">Exserohilum turcicum (strain 28A)</name>
    <name type="common">Northern leaf blight fungus</name>
    <name type="synonym">Setosphaeria turcica</name>
    <dbReference type="NCBI Taxonomy" id="671987"/>
    <lineage>
        <taxon>Eukaryota</taxon>
        <taxon>Fungi</taxon>
        <taxon>Dikarya</taxon>
        <taxon>Ascomycota</taxon>
        <taxon>Pezizomycotina</taxon>
        <taxon>Dothideomycetes</taxon>
        <taxon>Pleosporomycetidae</taxon>
        <taxon>Pleosporales</taxon>
        <taxon>Pleosporineae</taxon>
        <taxon>Pleosporaceae</taxon>
        <taxon>Exserohilum</taxon>
    </lineage>
</organism>
<evidence type="ECO:0000313" key="2">
    <source>
        <dbReference type="EMBL" id="EOA88499.1"/>
    </source>
</evidence>
<keyword evidence="3" id="KW-1185">Reference proteome</keyword>
<dbReference type="SUPFAM" id="SSF49870">
    <property type="entry name" value="Osmotin, thaumatin-like protein"/>
    <property type="match status" value="1"/>
</dbReference>
<dbReference type="PANTHER" id="PTHR36195">
    <property type="entry name" value="DOMAIN PROTEIN, PUTATIVE (AFU_ORTHOLOGUE AFUA_5G01990)-RELATED-RELATED"/>
    <property type="match status" value="1"/>
</dbReference>
<dbReference type="AlphaFoldDB" id="R0KGV4"/>
<sequence length="192" mass="20302">MFSKTALFVALQAGLAFAGNSIVSNLCSYDVWVTSVGGNHETAMTRIPARTQYTEAFYQTGTSLKISKTDTIVNGEQTQFEYTIAGGKIWYDISFVNCANGESATSCPGHAEGVAMHGSSSGCGTIDCQAGSYCPTQAYYVPQPLLTLGIKEPVFDCPTSVGSNVDLYMTICSGETALKRSIAGRVAVDLEG</sequence>
<accession>R0KGV4</accession>
<protein>
    <submittedName>
        <fullName evidence="2">Uncharacterized protein</fullName>
    </submittedName>
</protein>
<dbReference type="InterPro" id="IPR037176">
    <property type="entry name" value="Osmotin/thaumatin-like_sf"/>
</dbReference>
<reference evidence="2 3" key="2">
    <citation type="journal article" date="2013" name="PLoS Genet.">
        <title>Comparative genome structure, secondary metabolite, and effector coding capacity across Cochliobolus pathogens.</title>
        <authorList>
            <person name="Condon B.J."/>
            <person name="Leng Y."/>
            <person name="Wu D."/>
            <person name="Bushley K.E."/>
            <person name="Ohm R.A."/>
            <person name="Otillar R."/>
            <person name="Martin J."/>
            <person name="Schackwitz W."/>
            <person name="Grimwood J."/>
            <person name="MohdZainudin N."/>
            <person name="Xue C."/>
            <person name="Wang R."/>
            <person name="Manning V.A."/>
            <person name="Dhillon B."/>
            <person name="Tu Z.J."/>
            <person name="Steffenson B.J."/>
            <person name="Salamov A."/>
            <person name="Sun H."/>
            <person name="Lowry S."/>
            <person name="LaButti K."/>
            <person name="Han J."/>
            <person name="Copeland A."/>
            <person name="Lindquist E."/>
            <person name="Barry K."/>
            <person name="Schmutz J."/>
            <person name="Baker S.E."/>
            <person name="Ciuffetti L.M."/>
            <person name="Grigoriev I.V."/>
            <person name="Zhong S."/>
            <person name="Turgeon B.G."/>
        </authorList>
    </citation>
    <scope>NUCLEOTIDE SEQUENCE [LARGE SCALE GENOMIC DNA]</scope>
    <source>
        <strain evidence="3">28A</strain>
    </source>
</reference>
<evidence type="ECO:0000313" key="3">
    <source>
        <dbReference type="Proteomes" id="UP000016935"/>
    </source>
</evidence>
<dbReference type="eggNOG" id="ENOG502R1XZ">
    <property type="taxonomic scope" value="Eukaryota"/>
</dbReference>
<dbReference type="PANTHER" id="PTHR36195:SF4">
    <property type="entry name" value="DOMAIN PROTEIN, PUTATIVE (AFU_ORTHOLOGUE AFUA_5G01990)-RELATED"/>
    <property type="match status" value="1"/>
</dbReference>
<dbReference type="Proteomes" id="UP000016935">
    <property type="component" value="Unassembled WGS sequence"/>
</dbReference>
<dbReference type="OrthoDB" id="5144514at2759"/>
<proteinExistence type="predicted"/>
<evidence type="ECO:0000256" key="1">
    <source>
        <dbReference type="SAM" id="SignalP"/>
    </source>
</evidence>
<reference evidence="2 3" key="1">
    <citation type="journal article" date="2012" name="PLoS Pathog.">
        <title>Diverse lifestyles and strategies of plant pathogenesis encoded in the genomes of eighteen Dothideomycetes fungi.</title>
        <authorList>
            <person name="Ohm R.A."/>
            <person name="Feau N."/>
            <person name="Henrissat B."/>
            <person name="Schoch C.L."/>
            <person name="Horwitz B.A."/>
            <person name="Barry K.W."/>
            <person name="Condon B.J."/>
            <person name="Copeland A.C."/>
            <person name="Dhillon B."/>
            <person name="Glaser F."/>
            <person name="Hesse C.N."/>
            <person name="Kosti I."/>
            <person name="LaButti K."/>
            <person name="Lindquist E.A."/>
            <person name="Lucas S."/>
            <person name="Salamov A.A."/>
            <person name="Bradshaw R.E."/>
            <person name="Ciuffetti L."/>
            <person name="Hamelin R.C."/>
            <person name="Kema G.H.J."/>
            <person name="Lawrence C."/>
            <person name="Scott J.A."/>
            <person name="Spatafora J.W."/>
            <person name="Turgeon B.G."/>
            <person name="de Wit P.J.G.M."/>
            <person name="Zhong S."/>
            <person name="Goodwin S.B."/>
            <person name="Grigoriev I.V."/>
        </authorList>
    </citation>
    <scope>NUCLEOTIDE SEQUENCE [LARGE SCALE GENOMIC DNA]</scope>
    <source>
        <strain evidence="3">28A</strain>
    </source>
</reference>
<feature type="signal peptide" evidence="1">
    <location>
        <begin position="1"/>
        <end position="18"/>
    </location>
</feature>
<gene>
    <name evidence="2" type="ORF">SETTUDRAFT_168374</name>
</gene>
<dbReference type="Pfam" id="PF04681">
    <property type="entry name" value="Bys1"/>
    <property type="match status" value="1"/>
</dbReference>